<evidence type="ECO:0000256" key="1">
    <source>
        <dbReference type="SAM" id="MobiDB-lite"/>
    </source>
</evidence>
<feature type="region of interest" description="Disordered" evidence="1">
    <location>
        <begin position="669"/>
        <end position="856"/>
    </location>
</feature>
<dbReference type="EnsemblMetazoa" id="CLYHEMT021704.4">
    <property type="protein sequence ID" value="CLYHEMP021704.4"/>
    <property type="gene ID" value="CLYHEMG021704"/>
</dbReference>
<feature type="compositionally biased region" description="Acidic residues" evidence="1">
    <location>
        <begin position="611"/>
        <end position="627"/>
    </location>
</feature>
<feature type="region of interest" description="Disordered" evidence="1">
    <location>
        <begin position="447"/>
        <end position="656"/>
    </location>
</feature>
<feature type="compositionally biased region" description="Low complexity" evidence="1">
    <location>
        <begin position="500"/>
        <end position="509"/>
    </location>
</feature>
<dbReference type="OrthoDB" id="5817051at2759"/>
<organism evidence="3 4">
    <name type="scientific">Clytia hemisphaerica</name>
    <dbReference type="NCBI Taxonomy" id="252671"/>
    <lineage>
        <taxon>Eukaryota</taxon>
        <taxon>Metazoa</taxon>
        <taxon>Cnidaria</taxon>
        <taxon>Hydrozoa</taxon>
        <taxon>Hydroidolina</taxon>
        <taxon>Leptothecata</taxon>
        <taxon>Obeliida</taxon>
        <taxon>Clytiidae</taxon>
        <taxon>Clytia</taxon>
    </lineage>
</organism>
<feature type="compositionally biased region" description="Polar residues" evidence="1">
    <location>
        <begin position="551"/>
        <end position="565"/>
    </location>
</feature>
<evidence type="ECO:0000313" key="3">
    <source>
        <dbReference type="EnsemblMetazoa" id="CLYHEMP021704.4"/>
    </source>
</evidence>
<proteinExistence type="predicted"/>
<feature type="compositionally biased region" description="Basic and acidic residues" evidence="1">
    <location>
        <begin position="711"/>
        <end position="721"/>
    </location>
</feature>
<dbReference type="GO" id="GO:0031106">
    <property type="term" value="P:septin ring organization"/>
    <property type="evidence" value="ECO:0007669"/>
    <property type="project" value="TreeGrafter"/>
</dbReference>
<protein>
    <recommendedName>
        <fullName evidence="2">PH domain-containing protein</fullName>
    </recommendedName>
</protein>
<dbReference type="SMART" id="SM00233">
    <property type="entry name" value="PH"/>
    <property type="match status" value="1"/>
</dbReference>
<reference evidence="3" key="1">
    <citation type="submission" date="2021-01" db="UniProtKB">
        <authorList>
            <consortium name="EnsemblMetazoa"/>
        </authorList>
    </citation>
    <scope>IDENTIFICATION</scope>
</reference>
<feature type="compositionally biased region" description="Basic and acidic residues" evidence="1">
    <location>
        <begin position="479"/>
        <end position="498"/>
    </location>
</feature>
<feature type="compositionally biased region" description="Polar residues" evidence="1">
    <location>
        <begin position="843"/>
        <end position="856"/>
    </location>
</feature>
<dbReference type="InterPro" id="IPR011993">
    <property type="entry name" value="PH-like_dom_sf"/>
</dbReference>
<feature type="compositionally biased region" description="Acidic residues" evidence="1">
    <location>
        <begin position="684"/>
        <end position="710"/>
    </location>
</feature>
<dbReference type="InterPro" id="IPR012966">
    <property type="entry name" value="AHD"/>
</dbReference>
<dbReference type="InterPro" id="IPR001849">
    <property type="entry name" value="PH_domain"/>
</dbReference>
<feature type="domain" description="PH" evidence="2">
    <location>
        <begin position="290"/>
        <end position="392"/>
    </location>
</feature>
<dbReference type="RefSeq" id="XP_066911288.1">
    <property type="nucleotide sequence ID" value="XM_067055187.1"/>
</dbReference>
<dbReference type="InterPro" id="IPR051364">
    <property type="entry name" value="Cytokinesis/Rho-signaling"/>
</dbReference>
<dbReference type="GO" id="GO:0000281">
    <property type="term" value="P:mitotic cytokinesis"/>
    <property type="evidence" value="ECO:0007669"/>
    <property type="project" value="TreeGrafter"/>
</dbReference>
<dbReference type="SUPFAM" id="SSF50729">
    <property type="entry name" value="PH domain-like"/>
    <property type="match status" value="1"/>
</dbReference>
<dbReference type="GO" id="GO:0000915">
    <property type="term" value="P:actomyosin contractile ring assembly"/>
    <property type="evidence" value="ECO:0007669"/>
    <property type="project" value="TreeGrafter"/>
</dbReference>
<feature type="compositionally biased region" description="Polar residues" evidence="1">
    <location>
        <begin position="646"/>
        <end position="655"/>
    </location>
</feature>
<dbReference type="Proteomes" id="UP000594262">
    <property type="component" value="Unplaced"/>
</dbReference>
<dbReference type="GeneID" id="136798565"/>
<dbReference type="PANTHER" id="PTHR21538:SF24">
    <property type="entry name" value="PH DOMAIN-CONTAINING PROTEIN"/>
    <property type="match status" value="1"/>
</dbReference>
<dbReference type="GO" id="GO:0005826">
    <property type="term" value="C:actomyosin contractile ring"/>
    <property type="evidence" value="ECO:0007669"/>
    <property type="project" value="TreeGrafter"/>
</dbReference>
<evidence type="ECO:0000313" key="4">
    <source>
        <dbReference type="Proteomes" id="UP000594262"/>
    </source>
</evidence>
<accession>A0A7M5XEC1</accession>
<dbReference type="Gene3D" id="2.30.29.30">
    <property type="entry name" value="Pleckstrin-homology domain (PH domain)/Phosphotyrosine-binding domain (PTB)"/>
    <property type="match status" value="1"/>
</dbReference>
<dbReference type="PANTHER" id="PTHR21538">
    <property type="entry name" value="ANILLIN/RHOTEKIN RTKN"/>
    <property type="match status" value="1"/>
</dbReference>
<name>A0A7M5XEC1_9CNID</name>
<dbReference type="Pfam" id="PF08174">
    <property type="entry name" value="Anillin"/>
    <property type="match status" value="1"/>
</dbReference>
<evidence type="ECO:0000259" key="2">
    <source>
        <dbReference type="SMART" id="SM00233"/>
    </source>
</evidence>
<feature type="compositionally biased region" description="Polar residues" evidence="1">
    <location>
        <begin position="458"/>
        <end position="478"/>
    </location>
</feature>
<sequence>MTSVYVKTRDANNANKFSKRYHSMYISNEAPKMDLAEEIQLQIDDQIRMREGAMKLMSASSTLNQALETSKNLLTINARILGLMSALQKKKQERVLQEYNRQRSSSVTESPQDACTGRIAISDMRIPLMWRDNVHFTGKTGDQSYYAFALIRCGDQVRDTPLYEITSADTDMYFDLAIPFDDLPPDFKMDFEVYYTVLTSNEAHGMKAPRSSMNLRNQKKQIQFKAPKFCLAGHVHIGVDDIRSGIISKDLTMGGKGASGVAVLGDLHEFPVHPLELWGQICFQLAAQPVDMKSDIHKGPISIELNSPANKYYCILRQDMLHCWENEEHVITSQPLNSIKLTANTKVSQVQSAEVNSVKLLVGETVTATLIFDSSTDCFEWKNAIRRQINNILSWKYAFEEQMYIAEMKKNRLSIPSTASFYDQIKIEEITSIHQSSHAVFNGKGIINEAFNNPPPSTQTIEQKTPSPSLTNGTNHQPSNDENKENWKQSSCDKKLDNNSETVPSSSTTEPPPTEEGQDPAPQGLLLQNGHPPPSTHQDPSTQQDNEKQVTSDSQVSADEQSMETNVECDDRNDQASPMEIEEVDEDKTEEKTCLDEVSETKTGEESNIVEVEESEPPSDVIEDVKEDTENVKTAEPPADQEISEMPNQDASSENTIEEKAIVVEEKAIVFGEDEEAEKSNTENEIDIEAEQPATDNDDVVVETETNVECEEVKPEEKTIENEVDESTNDSTDPDVRQESENSINESIEEKNKKEQEKSEESLNDNVEVKSDLDDTSETFQNGGENDVSVQNGCQNNETVDSAIADPPQEGNKVQQKEKNGKELETVKQTPSEEGKTEEQVTAELSNVEPENQSTC</sequence>
<keyword evidence="4" id="KW-1185">Reference proteome</keyword>
<feature type="compositionally biased region" description="Polar residues" evidence="1">
    <location>
        <begin position="778"/>
        <end position="800"/>
    </location>
</feature>
<feature type="compositionally biased region" description="Basic and acidic residues" evidence="1">
    <location>
        <begin position="748"/>
        <end position="773"/>
    </location>
</feature>
<dbReference type="AlphaFoldDB" id="A0A7M5XEC1"/>
<feature type="compositionally biased region" description="Basic and acidic residues" evidence="1">
    <location>
        <begin position="589"/>
        <end position="605"/>
    </location>
</feature>
<feature type="compositionally biased region" description="Basic and acidic residues" evidence="1">
    <location>
        <begin position="815"/>
        <end position="839"/>
    </location>
</feature>